<dbReference type="Proteomes" id="UP000185598">
    <property type="component" value="Unassembled WGS sequence"/>
</dbReference>
<organism evidence="3 4">
    <name type="scientific">Allorhizobium taibaishanense</name>
    <dbReference type="NCBI Taxonomy" id="887144"/>
    <lineage>
        <taxon>Bacteria</taxon>
        <taxon>Pseudomonadati</taxon>
        <taxon>Pseudomonadota</taxon>
        <taxon>Alphaproteobacteria</taxon>
        <taxon>Hyphomicrobiales</taxon>
        <taxon>Rhizobiaceae</taxon>
        <taxon>Rhizobium/Agrobacterium group</taxon>
        <taxon>Allorhizobium</taxon>
    </lineage>
</organism>
<dbReference type="Pfam" id="PF07143">
    <property type="entry name" value="CrtC"/>
    <property type="match status" value="1"/>
</dbReference>
<accession>A0A1Q9A9L8</accession>
<name>A0A1Q9A9L8_9HYPH</name>
<protein>
    <submittedName>
        <fullName evidence="3">Iron ABC transporter permease</fullName>
    </submittedName>
</protein>
<dbReference type="Gene3D" id="2.40.370.10">
    <property type="entry name" value="AttH-like domain"/>
    <property type="match status" value="2"/>
</dbReference>
<dbReference type="PANTHER" id="PTHR38591:SF1">
    <property type="entry name" value="BLL1000 PROTEIN"/>
    <property type="match status" value="1"/>
</dbReference>
<dbReference type="PANTHER" id="PTHR38591">
    <property type="entry name" value="HYDROLASE"/>
    <property type="match status" value="1"/>
</dbReference>
<keyword evidence="4" id="KW-1185">Reference proteome</keyword>
<evidence type="ECO:0000313" key="4">
    <source>
        <dbReference type="Proteomes" id="UP000185598"/>
    </source>
</evidence>
<feature type="chain" id="PRO_5012886910" evidence="1">
    <location>
        <begin position="27"/>
        <end position="361"/>
    </location>
</feature>
<evidence type="ECO:0000259" key="2">
    <source>
        <dbReference type="Pfam" id="PF07143"/>
    </source>
</evidence>
<reference evidence="3 4" key="1">
    <citation type="submission" date="2016-09" db="EMBL/GenBank/DDBJ databases">
        <title>Rhizobium oryziradicis sp. nov., isolated from the root of rice.</title>
        <authorList>
            <person name="Zhao J."/>
            <person name="Zhang X."/>
        </authorList>
    </citation>
    <scope>NUCLEOTIDE SEQUENCE [LARGE SCALE GENOMIC DNA]</scope>
    <source>
        <strain evidence="3 4">14971</strain>
    </source>
</reference>
<keyword evidence="1" id="KW-0732">Signal</keyword>
<dbReference type="InterPro" id="IPR010791">
    <property type="entry name" value="AttH_dom"/>
</dbReference>
<dbReference type="EMBL" id="MKIN01000019">
    <property type="protein sequence ID" value="OLP51516.1"/>
    <property type="molecule type" value="Genomic_DNA"/>
</dbReference>
<comment type="caution">
    <text evidence="3">The sequence shown here is derived from an EMBL/GenBank/DDBJ whole genome shotgun (WGS) entry which is preliminary data.</text>
</comment>
<dbReference type="AlphaFoldDB" id="A0A1Q9A9L8"/>
<feature type="signal peptide" evidence="1">
    <location>
        <begin position="1"/>
        <end position="26"/>
    </location>
</feature>
<dbReference type="SUPFAM" id="SSF159245">
    <property type="entry name" value="AttH-like"/>
    <property type="match status" value="1"/>
</dbReference>
<dbReference type="InterPro" id="IPR023374">
    <property type="entry name" value="AttH-like_dom_sf"/>
</dbReference>
<proteinExistence type="predicted"/>
<sequence length="361" mass="39614">MPMSADIRRFCLIVLMLVFTTQSVMAQGFAGLGTKADQGFALPQPGRALSFPQDHGPHPDYRIEWWYVTANLRGSDGRDYGIQWTLFRSALAPGDVKGWDSPQIWMAHAALTTSEHQYTAEKFARGGIGQAGVTLAPFKAWIDDWGLTAEGPADPSKDAMADLAVRAHGSDFGYDLGLKATGPLVPQGDNGYSVKSAEGQASYYYSQPFYTVDGVLHLPSGDVSVTGKAWLDREWSSQPLSAEQKGWDWFSLHFDDGAKLMGYHLRGKADDYTVSTWITPDGKPEPMPPGALKLTPLKQAQFAGRSLPVEWQLDLPAKGLSIKTTPLNPQSWMPMTFSYWEGPIRFSGSQSGTGYLEMTGY</sequence>
<feature type="domain" description="AttH" evidence="2">
    <location>
        <begin position="63"/>
        <end position="237"/>
    </location>
</feature>
<evidence type="ECO:0000313" key="3">
    <source>
        <dbReference type="EMBL" id="OLP51516.1"/>
    </source>
</evidence>
<gene>
    <name evidence="3" type="ORF">BJF91_15845</name>
</gene>
<dbReference type="STRING" id="887144.BJF91_15845"/>
<evidence type="ECO:0000256" key="1">
    <source>
        <dbReference type="SAM" id="SignalP"/>
    </source>
</evidence>
<dbReference type="Pfam" id="PF17186">
    <property type="entry name" value="Lipocalin_9"/>
    <property type="match status" value="1"/>
</dbReference>